<feature type="region of interest" description="Disordered" evidence="8">
    <location>
        <begin position="507"/>
        <end position="581"/>
    </location>
</feature>
<dbReference type="GO" id="GO:0003993">
    <property type="term" value="F:acid phosphatase activity"/>
    <property type="evidence" value="ECO:0007669"/>
    <property type="project" value="UniProtKB-EC"/>
</dbReference>
<evidence type="ECO:0000313" key="11">
    <source>
        <dbReference type="WBParaSite" id="TCONS_00015469.p1"/>
    </source>
</evidence>
<evidence type="ECO:0000256" key="4">
    <source>
        <dbReference type="ARBA" id="ARBA00022729"/>
    </source>
</evidence>
<evidence type="ECO:0000256" key="6">
    <source>
        <dbReference type="ARBA" id="ARBA00023157"/>
    </source>
</evidence>
<dbReference type="InterPro" id="IPR050645">
    <property type="entry name" value="Histidine_acid_phosphatase"/>
</dbReference>
<feature type="compositionally biased region" description="Polar residues" evidence="8">
    <location>
        <begin position="512"/>
        <end position="531"/>
    </location>
</feature>
<feature type="region of interest" description="Disordered" evidence="8">
    <location>
        <begin position="910"/>
        <end position="979"/>
    </location>
</feature>
<dbReference type="PANTHER" id="PTHR11567:SF211">
    <property type="entry name" value="PROSTATIC ACID PHOSPHATASE"/>
    <property type="match status" value="1"/>
</dbReference>
<organism evidence="10 11">
    <name type="scientific">Strongyloides stercoralis</name>
    <name type="common">Threadworm</name>
    <dbReference type="NCBI Taxonomy" id="6248"/>
    <lineage>
        <taxon>Eukaryota</taxon>
        <taxon>Metazoa</taxon>
        <taxon>Ecdysozoa</taxon>
        <taxon>Nematoda</taxon>
        <taxon>Chromadorea</taxon>
        <taxon>Rhabditida</taxon>
        <taxon>Tylenchina</taxon>
        <taxon>Panagrolaimomorpha</taxon>
        <taxon>Strongyloidoidea</taxon>
        <taxon>Strongyloididae</taxon>
        <taxon>Strongyloides</taxon>
    </lineage>
</organism>
<comment type="catalytic activity">
    <reaction evidence="1">
        <text>a phosphate monoester + H2O = an alcohol + phosphate</text>
        <dbReference type="Rhea" id="RHEA:15017"/>
        <dbReference type="ChEBI" id="CHEBI:15377"/>
        <dbReference type="ChEBI" id="CHEBI:30879"/>
        <dbReference type="ChEBI" id="CHEBI:43474"/>
        <dbReference type="ChEBI" id="CHEBI:67140"/>
        <dbReference type="EC" id="3.1.3.2"/>
    </reaction>
</comment>
<feature type="region of interest" description="Disordered" evidence="8">
    <location>
        <begin position="756"/>
        <end position="778"/>
    </location>
</feature>
<dbReference type="Gene3D" id="3.40.50.1240">
    <property type="entry name" value="Phosphoglycerate mutase-like"/>
    <property type="match status" value="1"/>
</dbReference>
<dbReference type="InterPro" id="IPR000560">
    <property type="entry name" value="His_Pase_clade-2"/>
</dbReference>
<evidence type="ECO:0000256" key="7">
    <source>
        <dbReference type="ARBA" id="ARBA00023180"/>
    </source>
</evidence>
<dbReference type="InterPro" id="IPR029033">
    <property type="entry name" value="His_PPase_superfam"/>
</dbReference>
<dbReference type="EC" id="3.1.3.2" evidence="3"/>
<keyword evidence="10" id="KW-1185">Reference proteome</keyword>
<feature type="transmembrane region" description="Helical" evidence="9">
    <location>
        <begin position="17"/>
        <end position="34"/>
    </location>
</feature>
<feature type="compositionally biased region" description="Basic and acidic residues" evidence="8">
    <location>
        <begin position="921"/>
        <end position="939"/>
    </location>
</feature>
<evidence type="ECO:0000256" key="2">
    <source>
        <dbReference type="ARBA" id="ARBA00005375"/>
    </source>
</evidence>
<dbReference type="Proteomes" id="UP000035681">
    <property type="component" value="Unplaced"/>
</dbReference>
<dbReference type="Pfam" id="PF00328">
    <property type="entry name" value="His_Phos_2"/>
    <property type="match status" value="1"/>
</dbReference>
<feature type="compositionally biased region" description="Low complexity" evidence="8">
    <location>
        <begin position="547"/>
        <end position="575"/>
    </location>
</feature>
<dbReference type="PANTHER" id="PTHR11567">
    <property type="entry name" value="ACID PHOSPHATASE-RELATED"/>
    <property type="match status" value="1"/>
</dbReference>
<dbReference type="SUPFAM" id="SSF53254">
    <property type="entry name" value="Phosphoglycerate mutase-like"/>
    <property type="match status" value="1"/>
</dbReference>
<evidence type="ECO:0000313" key="10">
    <source>
        <dbReference type="Proteomes" id="UP000035681"/>
    </source>
</evidence>
<evidence type="ECO:0000256" key="8">
    <source>
        <dbReference type="SAM" id="MobiDB-lite"/>
    </source>
</evidence>
<evidence type="ECO:0000256" key="3">
    <source>
        <dbReference type="ARBA" id="ARBA00012646"/>
    </source>
</evidence>
<dbReference type="AlphaFoldDB" id="A0AAF5DME7"/>
<sequence>KKNIYTGELLDYSKMKFLLSFIISLYILTVYLPLNYCGNNAELIFVQGIWRHGDRSPTINYPGDLYNETAWPQGWGQLSPLGMKEHVLLGKKIKNRYHDQLGFISKAYNSHEIYVRSTDVNRTIISAISNFIGFYHNSVSKSDVPNVPEWPSLYLPIPIHTVDDDTDNVANPDSICPRRYKLYDLLKETPEYKNLSAKCDKILKYLSDNTNSTVTLDNLWIIRDGIFIEKTNNKQIPKWINDTIFSEIEECDDSMDDLNNGYNIASYKKLDIGHEISKLRGGAMINEIVNRMEVKKKCHENDKSVEGNYVCKLKYYAYSAHDTTVASFLTVLGKGVKGQLVPKGLPHYSAATFVELWYDNNKKDYFIKTLYVYPPNGTFGIDLNEKKFCNFTDTILNNPTENNFCDFTKILPNNANGSMTLNQFAQNAMSYSASSYSSLCLNTNVGFNEGNSARKTIAISGFLLFEKRSKGYSSIEELLNLPPKVENINNRPISRRGRNFEEEKISIEVPLNESSGNDSRNDTGRTSIQSKSHLEFVNFDRPSTKLSSNSSSNSLVYSDNSTTTSSDTTSSTTDSIKNEDNINNLKSSNVFTSLIGNNEKDYQSALNIQSEENLNNLPSPSTKVNIKDEEKEIKLPGKNLIKKVIKPHSASLYEKKSRLLLEENSAKVRNLNNDKQYIHRKVSLPKSNMLEEQNDKLERSKACYDAWLKKKNFEATKKKEMINFIKKKEEEEKEMKMQMSLKIFEKWKSDYEEKMKETNLKKKNQREEENKKKEIEENKRKEAEKMFLAWKREHDNRLKEQLKKKEEEKLIKEQKTKDEKKEKLNESIKAFETWKHQKEKEMEENKRINKEKLAMLKKRKEEEKEFKSAIAREAFEIWLTMKKQENEYKKTLVYKIEKFENETKKKFKVPWIPPSNTIPKTIHDRLSKSSHSLSRDSTTKKYKKNVGNESSKPTSLKGRRQTSSTPIKRTKSVSFLPWR</sequence>
<proteinExistence type="inferred from homology"/>
<dbReference type="WBParaSite" id="TCONS_00015469.p1">
    <property type="protein sequence ID" value="TCONS_00015469.p1"/>
    <property type="gene ID" value="XLOC_009852"/>
</dbReference>
<keyword evidence="9" id="KW-0472">Membrane</keyword>
<reference evidence="11" key="1">
    <citation type="submission" date="2024-02" db="UniProtKB">
        <authorList>
            <consortium name="WormBaseParasite"/>
        </authorList>
    </citation>
    <scope>IDENTIFICATION</scope>
</reference>
<name>A0AAF5DME7_STRER</name>
<keyword evidence="7" id="KW-0325">Glycoprotein</keyword>
<accession>A0AAF5DME7</accession>
<dbReference type="CDD" id="cd07061">
    <property type="entry name" value="HP_HAP_like"/>
    <property type="match status" value="1"/>
</dbReference>
<evidence type="ECO:0000256" key="1">
    <source>
        <dbReference type="ARBA" id="ARBA00000032"/>
    </source>
</evidence>
<keyword evidence="5" id="KW-0378">Hydrolase</keyword>
<dbReference type="PROSITE" id="PS00616">
    <property type="entry name" value="HIS_ACID_PHOSPHAT_1"/>
    <property type="match status" value="1"/>
</dbReference>
<keyword evidence="4" id="KW-0732">Signal</keyword>
<keyword evidence="9" id="KW-0812">Transmembrane</keyword>
<dbReference type="InterPro" id="IPR033379">
    <property type="entry name" value="Acid_Pase_AS"/>
</dbReference>
<keyword evidence="9" id="KW-1133">Transmembrane helix</keyword>
<keyword evidence="6" id="KW-1015">Disulfide bond</keyword>
<comment type="similarity">
    <text evidence="2">Belongs to the histidine acid phosphatase family.</text>
</comment>
<protein>
    <recommendedName>
        <fullName evidence="3">acid phosphatase</fullName>
        <ecNumber evidence="3">3.1.3.2</ecNumber>
    </recommendedName>
</protein>
<evidence type="ECO:0000256" key="5">
    <source>
        <dbReference type="ARBA" id="ARBA00022801"/>
    </source>
</evidence>
<evidence type="ECO:0000256" key="9">
    <source>
        <dbReference type="SAM" id="Phobius"/>
    </source>
</evidence>